<evidence type="ECO:0000313" key="2">
    <source>
        <dbReference type="EMBL" id="MDT0448378.1"/>
    </source>
</evidence>
<evidence type="ECO:0000256" key="1">
    <source>
        <dbReference type="SAM" id="MobiDB-lite"/>
    </source>
</evidence>
<dbReference type="RefSeq" id="WP_311608124.1">
    <property type="nucleotide sequence ID" value="NZ_JAVRFI010000002.1"/>
</dbReference>
<evidence type="ECO:0000313" key="3">
    <source>
        <dbReference type="Proteomes" id="UP001180531"/>
    </source>
</evidence>
<protein>
    <submittedName>
        <fullName evidence="2">Uncharacterized protein</fullName>
    </submittedName>
</protein>
<feature type="compositionally biased region" description="Basic and acidic residues" evidence="1">
    <location>
        <begin position="86"/>
        <end position="97"/>
    </location>
</feature>
<accession>A0ABU2SHF9</accession>
<reference evidence="2" key="1">
    <citation type="submission" date="2024-05" db="EMBL/GenBank/DDBJ databases">
        <title>30 novel species of actinomycetes from the DSMZ collection.</title>
        <authorList>
            <person name="Nouioui I."/>
        </authorList>
    </citation>
    <scope>NUCLEOTIDE SEQUENCE</scope>
    <source>
        <strain evidence="2">DSM 40473</strain>
    </source>
</reference>
<name>A0ABU2SHF9_9ACTN</name>
<feature type="region of interest" description="Disordered" evidence="1">
    <location>
        <begin position="86"/>
        <end position="113"/>
    </location>
</feature>
<dbReference type="EMBL" id="JAVRFI010000002">
    <property type="protein sequence ID" value="MDT0448378.1"/>
    <property type="molecule type" value="Genomic_DNA"/>
</dbReference>
<sequence>MRRDRPTDDQLTRIFVTVLEEVLSGQGLRTHTGLDMETDDALWEIAKYGPGAPPELVDAARAAFAGQLDGSNAARWHAELTRKIEARQQRAAARESGPRATEARGGAEPPVKPLRATSTSVRAVRIKCDQTYLDEYGRTCYEGELFTGEVEELVDNGHTLLLGTYFLGIEHGRQQEWWPDGTKRAEGVTAMGAAVGEWRYWHANGRLSELVVLDENGREMTRKRWNAAGEVIMDHVTRRA</sequence>
<organism evidence="2 3">
    <name type="scientific">Streptomyces hesseae</name>
    <dbReference type="NCBI Taxonomy" id="3075519"/>
    <lineage>
        <taxon>Bacteria</taxon>
        <taxon>Bacillati</taxon>
        <taxon>Actinomycetota</taxon>
        <taxon>Actinomycetes</taxon>
        <taxon>Kitasatosporales</taxon>
        <taxon>Streptomycetaceae</taxon>
        <taxon>Streptomyces</taxon>
    </lineage>
</organism>
<keyword evidence="3" id="KW-1185">Reference proteome</keyword>
<proteinExistence type="predicted"/>
<comment type="caution">
    <text evidence="2">The sequence shown here is derived from an EMBL/GenBank/DDBJ whole genome shotgun (WGS) entry which is preliminary data.</text>
</comment>
<dbReference type="SUPFAM" id="SSF82185">
    <property type="entry name" value="Histone H3 K4-specific methyltransferase SET7/9 N-terminal domain"/>
    <property type="match status" value="1"/>
</dbReference>
<dbReference type="Proteomes" id="UP001180531">
    <property type="component" value="Unassembled WGS sequence"/>
</dbReference>
<dbReference type="Gene3D" id="3.90.930.1">
    <property type="match status" value="1"/>
</dbReference>
<gene>
    <name evidence="2" type="ORF">RM609_04675</name>
</gene>